<dbReference type="InterPro" id="IPR006439">
    <property type="entry name" value="HAD-SF_hydro_IA"/>
</dbReference>
<evidence type="ECO:0000256" key="2">
    <source>
        <dbReference type="ARBA" id="ARBA00022723"/>
    </source>
</evidence>
<evidence type="ECO:0000313" key="5">
    <source>
        <dbReference type="EMBL" id="KKN95037.1"/>
    </source>
</evidence>
<keyword evidence="4" id="KW-0460">Magnesium</keyword>
<dbReference type="PANTHER" id="PTHR46470">
    <property type="entry name" value="N-ACYLNEURAMINATE-9-PHOSPHATASE"/>
    <property type="match status" value="1"/>
</dbReference>
<dbReference type="Pfam" id="PF00702">
    <property type="entry name" value="Hydrolase"/>
    <property type="match status" value="1"/>
</dbReference>
<dbReference type="InterPro" id="IPR051400">
    <property type="entry name" value="HAD-like_hydrolase"/>
</dbReference>
<dbReference type="NCBIfam" id="TIGR01549">
    <property type="entry name" value="HAD-SF-IA-v1"/>
    <property type="match status" value="1"/>
</dbReference>
<dbReference type="InterPro" id="IPR023214">
    <property type="entry name" value="HAD_sf"/>
</dbReference>
<comment type="cofactor">
    <cofactor evidence="1">
        <name>Mg(2+)</name>
        <dbReference type="ChEBI" id="CHEBI:18420"/>
    </cofactor>
</comment>
<comment type="caution">
    <text evidence="5">The sequence shown here is derived from an EMBL/GenBank/DDBJ whole genome shotgun (WGS) entry which is preliminary data.</text>
</comment>
<accession>A0A0F9V5R3</accession>
<evidence type="ECO:0000256" key="1">
    <source>
        <dbReference type="ARBA" id="ARBA00001946"/>
    </source>
</evidence>
<dbReference type="GO" id="GO:0044281">
    <property type="term" value="P:small molecule metabolic process"/>
    <property type="evidence" value="ECO:0007669"/>
    <property type="project" value="UniProtKB-ARBA"/>
</dbReference>
<keyword evidence="3" id="KW-0378">Hydrolase</keyword>
<dbReference type="SFLD" id="SFLDG01129">
    <property type="entry name" value="C1.5:_HAD__Beta-PGM__Phosphata"/>
    <property type="match status" value="1"/>
</dbReference>
<protein>
    <recommendedName>
        <fullName evidence="6">HAD family hydrolase</fullName>
    </recommendedName>
</protein>
<dbReference type="SFLD" id="SFLDS00003">
    <property type="entry name" value="Haloacid_Dehalogenase"/>
    <property type="match status" value="1"/>
</dbReference>
<reference evidence="5" key="1">
    <citation type="journal article" date="2015" name="Nature">
        <title>Complex archaea that bridge the gap between prokaryotes and eukaryotes.</title>
        <authorList>
            <person name="Spang A."/>
            <person name="Saw J.H."/>
            <person name="Jorgensen S.L."/>
            <person name="Zaremba-Niedzwiedzka K."/>
            <person name="Martijn J."/>
            <person name="Lind A.E."/>
            <person name="van Eijk R."/>
            <person name="Schleper C."/>
            <person name="Guy L."/>
            <person name="Ettema T.J."/>
        </authorList>
    </citation>
    <scope>NUCLEOTIDE SEQUENCE</scope>
</reference>
<evidence type="ECO:0008006" key="6">
    <source>
        <dbReference type="Google" id="ProtNLM"/>
    </source>
</evidence>
<sequence>MARPLDIQAVVFDLDDTLYAERDYVRSGYRVVTRHLAGMLKRDEPMDTWLWNRFLSGHSGGAFDALNDQFKLGLSAEDISELVTLYRQHLPQIAPYGPVPDLLRQLKRRVRLGLLTDGFLPAQQLKLQVLRLRSHFHTVVFTEELGRDKWKPAPDGFELIADQLGAPHEVCCYVGDNPAKDFVAPNQLGWRTIQLRWPDQVHADNPAAPGGQAQHIARNLAELRAALD</sequence>
<evidence type="ECO:0000256" key="3">
    <source>
        <dbReference type="ARBA" id="ARBA00022801"/>
    </source>
</evidence>
<proteinExistence type="predicted"/>
<dbReference type="SUPFAM" id="SSF56784">
    <property type="entry name" value="HAD-like"/>
    <property type="match status" value="1"/>
</dbReference>
<dbReference type="InterPro" id="IPR036412">
    <property type="entry name" value="HAD-like_sf"/>
</dbReference>
<dbReference type="AlphaFoldDB" id="A0A0F9V5R3"/>
<name>A0A0F9V5R3_9ZZZZ</name>
<dbReference type="EMBL" id="LAZR01000073">
    <property type="protein sequence ID" value="KKN95037.1"/>
    <property type="molecule type" value="Genomic_DNA"/>
</dbReference>
<dbReference type="GO" id="GO:0046872">
    <property type="term" value="F:metal ion binding"/>
    <property type="evidence" value="ECO:0007669"/>
    <property type="project" value="UniProtKB-KW"/>
</dbReference>
<organism evidence="5">
    <name type="scientific">marine sediment metagenome</name>
    <dbReference type="NCBI Taxonomy" id="412755"/>
    <lineage>
        <taxon>unclassified sequences</taxon>
        <taxon>metagenomes</taxon>
        <taxon>ecological metagenomes</taxon>
    </lineage>
</organism>
<dbReference type="PANTHER" id="PTHR46470:SF2">
    <property type="entry name" value="GLYCERALDEHYDE 3-PHOSPHATE PHOSPHATASE"/>
    <property type="match status" value="1"/>
</dbReference>
<dbReference type="Gene3D" id="3.40.50.1000">
    <property type="entry name" value="HAD superfamily/HAD-like"/>
    <property type="match status" value="1"/>
</dbReference>
<dbReference type="GO" id="GO:0016791">
    <property type="term" value="F:phosphatase activity"/>
    <property type="evidence" value="ECO:0007669"/>
    <property type="project" value="TreeGrafter"/>
</dbReference>
<evidence type="ECO:0000256" key="4">
    <source>
        <dbReference type="ARBA" id="ARBA00022842"/>
    </source>
</evidence>
<keyword evidence="2" id="KW-0479">Metal-binding</keyword>
<dbReference type="Gene3D" id="1.10.150.520">
    <property type="match status" value="1"/>
</dbReference>
<gene>
    <name evidence="5" type="ORF">LCGC14_0181050</name>
</gene>